<comment type="caution">
    <text evidence="2">The sequence shown here is derived from an EMBL/GenBank/DDBJ whole genome shotgun (WGS) entry which is preliminary data.</text>
</comment>
<keyword evidence="1" id="KW-0812">Transmembrane</keyword>
<organism evidence="2">
    <name type="scientific">marine sediment metagenome</name>
    <dbReference type="NCBI Taxonomy" id="412755"/>
    <lineage>
        <taxon>unclassified sequences</taxon>
        <taxon>metagenomes</taxon>
        <taxon>ecological metagenomes</taxon>
    </lineage>
</organism>
<feature type="transmembrane region" description="Helical" evidence="1">
    <location>
        <begin position="22"/>
        <end position="48"/>
    </location>
</feature>
<feature type="transmembrane region" description="Helical" evidence="1">
    <location>
        <begin position="54"/>
        <end position="74"/>
    </location>
</feature>
<evidence type="ECO:0008006" key="3">
    <source>
        <dbReference type="Google" id="ProtNLM"/>
    </source>
</evidence>
<dbReference type="InterPro" id="IPR036259">
    <property type="entry name" value="MFS_trans_sf"/>
</dbReference>
<accession>X0U286</accession>
<protein>
    <recommendedName>
        <fullName evidence="3">Major facilitator superfamily (MFS) profile domain-containing protein</fullName>
    </recommendedName>
</protein>
<keyword evidence="1" id="KW-0472">Membrane</keyword>
<proteinExistence type="predicted"/>
<name>X0U286_9ZZZZ</name>
<evidence type="ECO:0000256" key="1">
    <source>
        <dbReference type="SAM" id="Phobius"/>
    </source>
</evidence>
<evidence type="ECO:0000313" key="2">
    <source>
        <dbReference type="EMBL" id="GAF94502.1"/>
    </source>
</evidence>
<gene>
    <name evidence="2" type="ORF">S01H1_31971</name>
</gene>
<reference evidence="2" key="1">
    <citation type="journal article" date="2014" name="Front. Microbiol.">
        <title>High frequency of phylogenetically diverse reductive dehalogenase-homologous genes in deep subseafloor sedimentary metagenomes.</title>
        <authorList>
            <person name="Kawai M."/>
            <person name="Futagami T."/>
            <person name="Toyoda A."/>
            <person name="Takaki Y."/>
            <person name="Nishi S."/>
            <person name="Hori S."/>
            <person name="Arai W."/>
            <person name="Tsubouchi T."/>
            <person name="Morono Y."/>
            <person name="Uchiyama I."/>
            <person name="Ito T."/>
            <person name="Fujiyama A."/>
            <person name="Inagaki F."/>
            <person name="Takami H."/>
        </authorList>
    </citation>
    <scope>NUCLEOTIDE SEQUENCE</scope>
    <source>
        <strain evidence="2">Expedition CK06-06</strain>
    </source>
</reference>
<dbReference type="SUPFAM" id="SSF103473">
    <property type="entry name" value="MFS general substrate transporter"/>
    <property type="match status" value="1"/>
</dbReference>
<sequence>DAAVKIDKSNVDNVLSKISGSYYGLASFVRSMGPSFASIFVGIILSGVNEGNSFAITFVFLSVGIFYLIAFLLVSRIKLSEESFYSKQLKEEEEISLE</sequence>
<dbReference type="AlphaFoldDB" id="X0U286"/>
<keyword evidence="1" id="KW-1133">Transmembrane helix</keyword>
<feature type="non-terminal residue" evidence="2">
    <location>
        <position position="1"/>
    </location>
</feature>
<dbReference type="EMBL" id="BARS01019764">
    <property type="protein sequence ID" value="GAF94502.1"/>
    <property type="molecule type" value="Genomic_DNA"/>
</dbReference>